<evidence type="ECO:0000256" key="1">
    <source>
        <dbReference type="SAM" id="Phobius"/>
    </source>
</evidence>
<evidence type="ECO:0000313" key="2">
    <source>
        <dbReference type="EMBL" id="QBK84676.1"/>
    </source>
</evidence>
<sequence length="387" mass="44437">MEYGPLCDKKPVMMVFTIPFVDTTLSLPVIFQTIPITDLKIDLFRGRNTKKVKIPPHFNKPGVIFSMRYNKKTRGLRRTKNSSSFPHSIILDIGTMKHIVGVKLSRTIEITSRALSQDTIDEIVGYIVDMLKKTRKDLEHIYTLKGEECKIKINEYISKYMGDMNHSEALKIFDVLDINKSVQYKGTLDTKASLTELVNYNFRLGRAINMVKFPQLISQGTDFYCKRCVLSSPTISVKYFFTKKRNGRTSKSKMTFTIRANGSVMFSGPSFNLMVPVYNSFMKRYFEIKNKVSTSQILKLTIKCTNYEHTMDLDTIAIEEKRSRHFVSELMSGKLSLIKRKPLCKKEELQLILSDLPRSFMTELISESDVTLITDGDNEFHPASSTQ</sequence>
<proteinExistence type="predicted"/>
<dbReference type="EMBL" id="MK500284">
    <property type="protein sequence ID" value="QBK84676.1"/>
    <property type="molecule type" value="Genomic_DNA"/>
</dbReference>
<name>A0A481YNI8_9VIRU</name>
<organism evidence="2">
    <name type="scientific">Pithovirus LCDPAC01</name>
    <dbReference type="NCBI Taxonomy" id="2506600"/>
    <lineage>
        <taxon>Viruses</taxon>
        <taxon>Pithoviruses</taxon>
    </lineage>
</organism>
<gene>
    <name evidence="2" type="ORF">LCDPAC01_01570</name>
</gene>
<accession>A0A481YNI8</accession>
<protein>
    <submittedName>
        <fullName evidence="2">Transcription factor TFIID</fullName>
    </submittedName>
</protein>
<reference evidence="2" key="1">
    <citation type="journal article" date="2019" name="MBio">
        <title>Virus Genomes from Deep Sea Sediments Expand the Ocean Megavirome and Support Independent Origins of Viral Gigantism.</title>
        <authorList>
            <person name="Backstrom D."/>
            <person name="Yutin N."/>
            <person name="Jorgensen S.L."/>
            <person name="Dharamshi J."/>
            <person name="Homa F."/>
            <person name="Zaremba-Niedwiedzka K."/>
            <person name="Spang A."/>
            <person name="Wolf Y.I."/>
            <person name="Koonin E.V."/>
            <person name="Ettema T.J."/>
        </authorList>
    </citation>
    <scope>NUCLEOTIDE SEQUENCE</scope>
</reference>
<keyword evidence="1" id="KW-0472">Membrane</keyword>
<keyword evidence="1" id="KW-1133">Transmembrane helix</keyword>
<feature type="transmembrane region" description="Helical" evidence="1">
    <location>
        <begin position="12"/>
        <end position="31"/>
    </location>
</feature>
<keyword evidence="1" id="KW-0812">Transmembrane</keyword>